<organism evidence="1 2">
    <name type="scientific">Tetrabaena socialis</name>
    <dbReference type="NCBI Taxonomy" id="47790"/>
    <lineage>
        <taxon>Eukaryota</taxon>
        <taxon>Viridiplantae</taxon>
        <taxon>Chlorophyta</taxon>
        <taxon>core chlorophytes</taxon>
        <taxon>Chlorophyceae</taxon>
        <taxon>CS clade</taxon>
        <taxon>Chlamydomonadales</taxon>
        <taxon>Tetrabaenaceae</taxon>
        <taxon>Tetrabaena</taxon>
    </lineage>
</organism>
<keyword evidence="2" id="KW-1185">Reference proteome</keyword>
<accession>A0A2J8A0D6</accession>
<comment type="caution">
    <text evidence="1">The sequence shown here is derived from an EMBL/GenBank/DDBJ whole genome shotgun (WGS) entry which is preliminary data.</text>
</comment>
<gene>
    <name evidence="1" type="ORF">TSOC_007693</name>
</gene>
<protein>
    <submittedName>
        <fullName evidence="1">Uncharacterized protein</fullName>
    </submittedName>
</protein>
<proteinExistence type="predicted"/>
<sequence>MCCTAAQGCGILSPSWLQGASFEGTVETQGVPAYKWRRDGLQPNYYFATANEAQVPLELDQMPNDRQTLWPDTFRSGAPPPGVFQLPVDCKPRCPLTSVCTIASLL</sequence>
<dbReference type="OrthoDB" id="406551at2759"/>
<dbReference type="AlphaFoldDB" id="A0A2J8A0D6"/>
<reference evidence="1 2" key="1">
    <citation type="journal article" date="2017" name="Mol. Biol. Evol.">
        <title>The 4-celled Tetrabaena socialis nuclear genome reveals the essential components for genetic control of cell number at the origin of multicellularity in the volvocine lineage.</title>
        <authorList>
            <person name="Featherston J."/>
            <person name="Arakaki Y."/>
            <person name="Hanschen E.R."/>
            <person name="Ferris P.J."/>
            <person name="Michod R.E."/>
            <person name="Olson B.J.S.C."/>
            <person name="Nozaki H."/>
            <person name="Durand P.M."/>
        </authorList>
    </citation>
    <scope>NUCLEOTIDE SEQUENCE [LARGE SCALE GENOMIC DNA]</scope>
    <source>
        <strain evidence="1 2">NIES-571</strain>
    </source>
</reference>
<dbReference type="EMBL" id="PGGS01000266">
    <property type="protein sequence ID" value="PNH05991.1"/>
    <property type="molecule type" value="Genomic_DNA"/>
</dbReference>
<evidence type="ECO:0000313" key="1">
    <source>
        <dbReference type="EMBL" id="PNH05991.1"/>
    </source>
</evidence>
<dbReference type="Proteomes" id="UP000236333">
    <property type="component" value="Unassembled WGS sequence"/>
</dbReference>
<evidence type="ECO:0000313" key="2">
    <source>
        <dbReference type="Proteomes" id="UP000236333"/>
    </source>
</evidence>
<name>A0A2J8A0D6_9CHLO</name>